<gene>
    <name evidence="1" type="ORF">TW71_18655</name>
</gene>
<evidence type="ECO:0000313" key="1">
    <source>
        <dbReference type="EMBL" id="KJY69291.1"/>
    </source>
</evidence>
<name>A0A837G2I7_9VIBR</name>
<dbReference type="RefSeq" id="WP_045986915.1">
    <property type="nucleotide sequence ID" value="NZ_CP063051.1"/>
</dbReference>
<dbReference type="EMBL" id="JXXR01000020">
    <property type="protein sequence ID" value="KJY69291.1"/>
    <property type="molecule type" value="Genomic_DNA"/>
</dbReference>
<accession>A0A837G2I7</accession>
<comment type="caution">
    <text evidence="1">The sequence shown here is derived from an EMBL/GenBank/DDBJ whole genome shotgun (WGS) entry which is preliminary data.</text>
</comment>
<proteinExistence type="predicted"/>
<sequence length="265" mass="30144">MYEQVKKLKESKNKYNLKSIIQFRNVKNKVSRSFSNRKIAVQFEGQQNEIFRPAIIDNRDSITVGKVSNKPGNAINLFGNHPTQRMKHDKTQIRTLDELNESIAQNKPELGELAVLDFGEGATLQKINHAISQLNKSPTAYDEKVSLVNALKALFPQAVQIQAPAGYTKSTNGDSVIWIKNNASPLTQGAEKKLHEPDIHRSKRIIVGGENKTNEYEKYPYLHDYKTNQLWLLDNSSLNETHNDGNKKYIILRNGKVDKNGYHVF</sequence>
<protein>
    <submittedName>
        <fullName evidence="1">Uncharacterized protein</fullName>
    </submittedName>
</protein>
<organism evidence="1">
    <name type="scientific">Vibrio coralliilyticus</name>
    <dbReference type="NCBI Taxonomy" id="190893"/>
    <lineage>
        <taxon>Bacteria</taxon>
        <taxon>Pseudomonadati</taxon>
        <taxon>Pseudomonadota</taxon>
        <taxon>Gammaproteobacteria</taxon>
        <taxon>Vibrionales</taxon>
        <taxon>Vibrionaceae</taxon>
        <taxon>Vibrio</taxon>
    </lineage>
</organism>
<dbReference type="AlphaFoldDB" id="A0A837G2I7"/>
<reference evidence="1" key="1">
    <citation type="journal article" date="2015" name="BMC Genomics">
        <title>Genome mining reveals unlocked bioactive potential of marine Gram-negative bacteria.</title>
        <authorList>
            <person name="Machado H."/>
            <person name="Sonnenschein E.C."/>
            <person name="Melchiorsen J."/>
            <person name="Gram L."/>
        </authorList>
    </citation>
    <scope>NUCLEOTIDE SEQUENCE</scope>
    <source>
        <strain evidence="1">S2052</strain>
    </source>
</reference>